<comment type="similarity">
    <text evidence="4 17">Belongs to the MurCDEF family.</text>
</comment>
<dbReference type="InterPro" id="IPR005762">
    <property type="entry name" value="MurD"/>
</dbReference>
<dbReference type="Gene3D" id="3.90.190.20">
    <property type="entry name" value="Mur ligase, C-terminal domain"/>
    <property type="match status" value="1"/>
</dbReference>
<keyword evidence="22" id="KW-1185">Reference proteome</keyword>
<evidence type="ECO:0000256" key="6">
    <source>
        <dbReference type="ARBA" id="ARBA00015655"/>
    </source>
</evidence>
<dbReference type="InterPro" id="IPR004101">
    <property type="entry name" value="Mur_ligase_C"/>
</dbReference>
<evidence type="ECO:0000256" key="17">
    <source>
        <dbReference type="HAMAP-Rule" id="MF_00639"/>
    </source>
</evidence>
<evidence type="ECO:0000313" key="21">
    <source>
        <dbReference type="EMBL" id="MDR6224801.1"/>
    </source>
</evidence>
<keyword evidence="8 17" id="KW-0436">Ligase</keyword>
<dbReference type="SUPFAM" id="SSF53244">
    <property type="entry name" value="MurD-like peptide ligases, peptide-binding domain"/>
    <property type="match status" value="1"/>
</dbReference>
<evidence type="ECO:0000256" key="18">
    <source>
        <dbReference type="RuleBase" id="RU003664"/>
    </source>
</evidence>
<evidence type="ECO:0000256" key="16">
    <source>
        <dbReference type="ARBA" id="ARBA00047632"/>
    </source>
</evidence>
<feature type="domain" description="Mur ligase central" evidence="20">
    <location>
        <begin position="119"/>
        <end position="296"/>
    </location>
</feature>
<evidence type="ECO:0000256" key="11">
    <source>
        <dbReference type="ARBA" id="ARBA00022960"/>
    </source>
</evidence>
<evidence type="ECO:0000256" key="12">
    <source>
        <dbReference type="ARBA" id="ARBA00022984"/>
    </source>
</evidence>
<dbReference type="PANTHER" id="PTHR43692">
    <property type="entry name" value="UDP-N-ACETYLMURAMOYLALANINE--D-GLUTAMATE LIGASE"/>
    <property type="match status" value="1"/>
</dbReference>
<dbReference type="InterPro" id="IPR036615">
    <property type="entry name" value="Mur_ligase_C_dom_sf"/>
</dbReference>
<feature type="binding site" evidence="17">
    <location>
        <begin position="121"/>
        <end position="127"/>
    </location>
    <ligand>
        <name>ATP</name>
        <dbReference type="ChEBI" id="CHEBI:30616"/>
    </ligand>
</feature>
<keyword evidence="17 18" id="KW-0132">Cell division</keyword>
<comment type="pathway">
    <text evidence="3 17 18">Cell wall biogenesis; peptidoglycan biosynthesis.</text>
</comment>
<evidence type="ECO:0000256" key="3">
    <source>
        <dbReference type="ARBA" id="ARBA00004752"/>
    </source>
</evidence>
<dbReference type="Pfam" id="PF02875">
    <property type="entry name" value="Mur_ligase_C"/>
    <property type="match status" value="1"/>
</dbReference>
<dbReference type="Pfam" id="PF21799">
    <property type="entry name" value="MurD-like_N"/>
    <property type="match status" value="1"/>
</dbReference>
<name>A0ABU1IJ69_9BACL</name>
<dbReference type="Gene3D" id="3.40.1190.10">
    <property type="entry name" value="Mur-like, catalytic domain"/>
    <property type="match status" value="1"/>
</dbReference>
<keyword evidence="9 17" id="KW-0547">Nucleotide-binding</keyword>
<comment type="function">
    <text evidence="1 17 18">Cell wall formation. Catalyzes the addition of glutamate to the nucleotide precursor UDP-N-acetylmuramoyl-L-alanine (UMA).</text>
</comment>
<keyword evidence="13 17" id="KW-0961">Cell wall biogenesis/degradation</keyword>
<sequence length="455" mass="49338">MKPTALEEWRGQHVVVLGLAKSGVAVAKLLHRLGVRVTVNDRKPRSESPEAEELEKRGIPVICGGHPDDLIGPGVDRVVKNPGIPYHAPPIKRALELGIPVMTEVEVAYLVTEAPIIGITGSNGKTTTTSLVGRMLSTGDISSHVAGNIGQALADVAPELKPDQWLVAELSSFQLKGTVRFRPRIGALLNVTPAHLDYHGGMDDYIASKSRLFANQQKQDTAVLNWDSPVCRRIGEKRKGRVVWFSRREEVPQGWHIRDGMIVQRKDGTEKAVMPVSKVRLPGVHVENGLAAAAIASAAGCSMTAIAHELASFTGVEHRLEFVTEKDGVRWYNDSKATNPQAATAALESFPSGVVLIAGGLDRGIDFHELTPVFRDRLKGLVTFGQTADILLRRAQEAQVVHRRQASGVREAVRLAADMAEPGDIVLLSPACASWDQHASFEERGSIFKEAVHSL</sequence>
<evidence type="ECO:0000259" key="19">
    <source>
        <dbReference type="Pfam" id="PF02875"/>
    </source>
</evidence>
<keyword evidence="11 17" id="KW-0133">Cell shape</keyword>
<dbReference type="HAMAP" id="MF_00639">
    <property type="entry name" value="MurD"/>
    <property type="match status" value="1"/>
</dbReference>
<evidence type="ECO:0000256" key="9">
    <source>
        <dbReference type="ARBA" id="ARBA00022741"/>
    </source>
</evidence>
<evidence type="ECO:0000313" key="22">
    <source>
        <dbReference type="Proteomes" id="UP001185012"/>
    </source>
</evidence>
<dbReference type="Proteomes" id="UP001185012">
    <property type="component" value="Unassembled WGS sequence"/>
</dbReference>
<evidence type="ECO:0000256" key="5">
    <source>
        <dbReference type="ARBA" id="ARBA00012212"/>
    </source>
</evidence>
<keyword evidence="12 17" id="KW-0573">Peptidoglycan synthesis</keyword>
<proteinExistence type="inferred from homology"/>
<keyword evidence="7 17" id="KW-0963">Cytoplasm</keyword>
<dbReference type="SUPFAM" id="SSF53623">
    <property type="entry name" value="MurD-like peptide ligases, catalytic domain"/>
    <property type="match status" value="1"/>
</dbReference>
<evidence type="ECO:0000256" key="8">
    <source>
        <dbReference type="ARBA" id="ARBA00022598"/>
    </source>
</evidence>
<evidence type="ECO:0000256" key="7">
    <source>
        <dbReference type="ARBA" id="ARBA00022490"/>
    </source>
</evidence>
<dbReference type="GO" id="GO:0008764">
    <property type="term" value="F:UDP-N-acetylmuramoylalanine-D-glutamate ligase activity"/>
    <property type="evidence" value="ECO:0007669"/>
    <property type="project" value="UniProtKB-EC"/>
</dbReference>
<evidence type="ECO:0000256" key="15">
    <source>
        <dbReference type="ARBA" id="ARBA00032324"/>
    </source>
</evidence>
<dbReference type="SUPFAM" id="SSF51984">
    <property type="entry name" value="MurCD N-terminal domain"/>
    <property type="match status" value="1"/>
</dbReference>
<evidence type="ECO:0000256" key="13">
    <source>
        <dbReference type="ARBA" id="ARBA00023316"/>
    </source>
</evidence>
<reference evidence="21 22" key="1">
    <citation type="submission" date="2023-07" db="EMBL/GenBank/DDBJ databases">
        <title>Genomic Encyclopedia of Type Strains, Phase IV (KMG-IV): sequencing the most valuable type-strain genomes for metagenomic binning, comparative biology and taxonomic classification.</title>
        <authorList>
            <person name="Goeker M."/>
        </authorList>
    </citation>
    <scope>NUCLEOTIDE SEQUENCE [LARGE SCALE GENOMIC DNA]</scope>
    <source>
        <strain evidence="21 22">DSM 45903</strain>
    </source>
</reference>
<dbReference type="InterPro" id="IPR013221">
    <property type="entry name" value="Mur_ligase_cen"/>
</dbReference>
<protein>
    <recommendedName>
        <fullName evidence="6 17">UDP-N-acetylmuramoylalanine--D-glutamate ligase</fullName>
        <ecNumber evidence="5 17">6.3.2.9</ecNumber>
    </recommendedName>
    <alternativeName>
        <fullName evidence="15 17">D-glutamic acid-adding enzyme</fullName>
    </alternativeName>
    <alternativeName>
        <fullName evidence="14 17">UDP-N-acetylmuramoyl-L-alanyl-D-glutamate synthetase</fullName>
    </alternativeName>
</protein>
<evidence type="ECO:0000259" key="20">
    <source>
        <dbReference type="Pfam" id="PF08245"/>
    </source>
</evidence>
<dbReference type="EMBL" id="JAVDQG010000002">
    <property type="protein sequence ID" value="MDR6224801.1"/>
    <property type="molecule type" value="Genomic_DNA"/>
</dbReference>
<accession>A0ABU1IJ69</accession>
<evidence type="ECO:0000256" key="14">
    <source>
        <dbReference type="ARBA" id="ARBA00030398"/>
    </source>
</evidence>
<dbReference type="PANTHER" id="PTHR43692:SF1">
    <property type="entry name" value="UDP-N-ACETYLMURAMOYLALANINE--D-GLUTAMATE LIGASE"/>
    <property type="match status" value="1"/>
</dbReference>
<evidence type="ECO:0000256" key="10">
    <source>
        <dbReference type="ARBA" id="ARBA00022840"/>
    </source>
</evidence>
<feature type="domain" description="Mur ligase C-terminal" evidence="19">
    <location>
        <begin position="318"/>
        <end position="432"/>
    </location>
</feature>
<comment type="catalytic activity">
    <reaction evidence="16 17 18">
        <text>UDP-N-acetyl-alpha-D-muramoyl-L-alanine + D-glutamate + ATP = UDP-N-acetyl-alpha-D-muramoyl-L-alanyl-D-glutamate + ADP + phosphate + H(+)</text>
        <dbReference type="Rhea" id="RHEA:16429"/>
        <dbReference type="ChEBI" id="CHEBI:15378"/>
        <dbReference type="ChEBI" id="CHEBI:29986"/>
        <dbReference type="ChEBI" id="CHEBI:30616"/>
        <dbReference type="ChEBI" id="CHEBI:43474"/>
        <dbReference type="ChEBI" id="CHEBI:83898"/>
        <dbReference type="ChEBI" id="CHEBI:83900"/>
        <dbReference type="ChEBI" id="CHEBI:456216"/>
        <dbReference type="EC" id="6.3.2.9"/>
    </reaction>
</comment>
<comment type="caution">
    <text evidence="21">The sequence shown here is derived from an EMBL/GenBank/DDBJ whole genome shotgun (WGS) entry which is preliminary data.</text>
</comment>
<evidence type="ECO:0000256" key="4">
    <source>
        <dbReference type="ARBA" id="ARBA00010416"/>
    </source>
</evidence>
<dbReference type="NCBIfam" id="TIGR01087">
    <property type="entry name" value="murD"/>
    <property type="match status" value="1"/>
</dbReference>
<dbReference type="RefSeq" id="WP_309862599.1">
    <property type="nucleotide sequence ID" value="NZ_JAVDQG010000002.1"/>
</dbReference>
<dbReference type="Pfam" id="PF08245">
    <property type="entry name" value="Mur_ligase_M"/>
    <property type="match status" value="1"/>
</dbReference>
<keyword evidence="17 18" id="KW-0131">Cell cycle</keyword>
<organism evidence="21 22">
    <name type="scientific">Desmospora profundinema</name>
    <dbReference type="NCBI Taxonomy" id="1571184"/>
    <lineage>
        <taxon>Bacteria</taxon>
        <taxon>Bacillati</taxon>
        <taxon>Bacillota</taxon>
        <taxon>Bacilli</taxon>
        <taxon>Bacillales</taxon>
        <taxon>Thermoactinomycetaceae</taxon>
        <taxon>Desmospora</taxon>
    </lineage>
</organism>
<dbReference type="InterPro" id="IPR036565">
    <property type="entry name" value="Mur-like_cat_sf"/>
</dbReference>
<evidence type="ECO:0000256" key="2">
    <source>
        <dbReference type="ARBA" id="ARBA00004496"/>
    </source>
</evidence>
<keyword evidence="10 17" id="KW-0067">ATP-binding</keyword>
<gene>
    <name evidence="17" type="primary">murD</name>
    <name evidence="21" type="ORF">JOE21_000792</name>
</gene>
<dbReference type="EC" id="6.3.2.9" evidence="5 17"/>
<dbReference type="Gene3D" id="3.40.50.720">
    <property type="entry name" value="NAD(P)-binding Rossmann-like Domain"/>
    <property type="match status" value="1"/>
</dbReference>
<comment type="subcellular location">
    <subcellularLocation>
        <location evidence="2 17 18">Cytoplasm</location>
    </subcellularLocation>
</comment>
<evidence type="ECO:0000256" key="1">
    <source>
        <dbReference type="ARBA" id="ARBA00002734"/>
    </source>
</evidence>